<comment type="subcellular location">
    <subcellularLocation>
        <location evidence="1">Membrane</location>
        <topology evidence="1">Multi-pass membrane protein</topology>
    </subcellularLocation>
</comment>
<keyword evidence="2" id="KW-0813">Transport</keyword>
<comment type="caution">
    <text evidence="10">The sequence shown here is derived from an EMBL/GenBank/DDBJ whole genome shotgun (WGS) entry which is preliminary data.</text>
</comment>
<keyword evidence="11" id="KW-1185">Reference proteome</keyword>
<dbReference type="Pfam" id="PF03185">
    <property type="entry name" value="CaKB"/>
    <property type="match status" value="1"/>
</dbReference>
<dbReference type="EMBL" id="SUNJ01000736">
    <property type="protein sequence ID" value="TPP67391.1"/>
    <property type="molecule type" value="Genomic_DNA"/>
</dbReference>
<keyword evidence="6 9" id="KW-0472">Membrane</keyword>
<evidence type="ECO:0000256" key="8">
    <source>
        <dbReference type="ARBA" id="ARBA00023303"/>
    </source>
</evidence>
<dbReference type="AlphaFoldDB" id="A0A504Z4N0"/>
<dbReference type="GO" id="GO:0008076">
    <property type="term" value="C:voltage-gated potassium channel complex"/>
    <property type="evidence" value="ECO:0007669"/>
    <property type="project" value="TreeGrafter"/>
</dbReference>
<feature type="transmembrane region" description="Helical" evidence="9">
    <location>
        <begin position="66"/>
        <end position="90"/>
    </location>
</feature>
<dbReference type="InterPro" id="IPR003930">
    <property type="entry name" value="K_chnl_Ca-activ_BK_bsu"/>
</dbReference>
<keyword evidence="8 10" id="KW-0407">Ion channel</keyword>
<evidence type="ECO:0000256" key="4">
    <source>
        <dbReference type="ARBA" id="ARBA00022989"/>
    </source>
</evidence>
<accession>A0A504Z4N0</accession>
<evidence type="ECO:0000313" key="10">
    <source>
        <dbReference type="EMBL" id="TPP67391.1"/>
    </source>
</evidence>
<evidence type="ECO:0000256" key="1">
    <source>
        <dbReference type="ARBA" id="ARBA00004141"/>
    </source>
</evidence>
<organism evidence="10 11">
    <name type="scientific">Fasciola gigantica</name>
    <name type="common">Giant liver fluke</name>
    <dbReference type="NCBI Taxonomy" id="46835"/>
    <lineage>
        <taxon>Eukaryota</taxon>
        <taxon>Metazoa</taxon>
        <taxon>Spiralia</taxon>
        <taxon>Lophotrochozoa</taxon>
        <taxon>Platyhelminthes</taxon>
        <taxon>Trematoda</taxon>
        <taxon>Digenea</taxon>
        <taxon>Plagiorchiida</taxon>
        <taxon>Echinostomata</taxon>
        <taxon>Echinostomatoidea</taxon>
        <taxon>Fasciolidae</taxon>
        <taxon>Fasciola</taxon>
    </lineage>
</organism>
<reference evidence="10 11" key="1">
    <citation type="submission" date="2019-04" db="EMBL/GenBank/DDBJ databases">
        <title>Annotation for the trematode Fasciola gigantica.</title>
        <authorList>
            <person name="Choi Y.-J."/>
        </authorList>
    </citation>
    <scope>NUCLEOTIDE SEQUENCE [LARGE SCALE GENOMIC DNA]</scope>
    <source>
        <strain evidence="10">Uganda_cow_1</strain>
    </source>
</reference>
<evidence type="ECO:0000256" key="2">
    <source>
        <dbReference type="ARBA" id="ARBA00022448"/>
    </source>
</evidence>
<gene>
    <name evidence="10" type="ORF">FGIG_02312</name>
</gene>
<keyword evidence="4 9" id="KW-1133">Transmembrane helix</keyword>
<dbReference type="GO" id="GO:0015459">
    <property type="term" value="F:potassium channel regulator activity"/>
    <property type="evidence" value="ECO:0007669"/>
    <property type="project" value="TreeGrafter"/>
</dbReference>
<feature type="transmembrane region" description="Helical" evidence="9">
    <location>
        <begin position="220"/>
        <end position="240"/>
    </location>
</feature>
<evidence type="ECO:0000256" key="3">
    <source>
        <dbReference type="ARBA" id="ARBA00022692"/>
    </source>
</evidence>
<evidence type="ECO:0000256" key="9">
    <source>
        <dbReference type="SAM" id="Phobius"/>
    </source>
</evidence>
<evidence type="ECO:0000256" key="6">
    <source>
        <dbReference type="ARBA" id="ARBA00023136"/>
    </source>
</evidence>
<dbReference type="Proteomes" id="UP000316759">
    <property type="component" value="Unassembled WGS sequence"/>
</dbReference>
<evidence type="ECO:0000256" key="5">
    <source>
        <dbReference type="ARBA" id="ARBA00023065"/>
    </source>
</evidence>
<dbReference type="PANTHER" id="PTHR10258">
    <property type="entry name" value="CALCIUM-ACTIVATED POTASSIUM CHANNEL SUBUNIT BETA"/>
    <property type="match status" value="1"/>
</dbReference>
<dbReference type="GO" id="GO:0015269">
    <property type="term" value="F:calcium-activated potassium channel activity"/>
    <property type="evidence" value="ECO:0007669"/>
    <property type="project" value="InterPro"/>
</dbReference>
<protein>
    <submittedName>
        <fullName evidence="10">Calcium activated potassium channel subunit</fullName>
    </submittedName>
</protein>
<keyword evidence="5" id="KW-0406">Ion transport</keyword>
<sequence>MISGLHGPLISMFFATEQKEHQHQNKRGIPESQIKLATKPCSGITNASANWRARNRTNYRDPVLKFVYLTCATLITTTLIIECILLHLVIMPYCHESGFTPTECSYKQAHVVMNAVKCENKCSKDRSSFRCIRVIVSYTKWGRNYTANLFDNIATYQHYHNLGCATSSCHRQNAANHAWVQRFHRMIRRSMKFTCFTHEDHINEALLHKFYGPATLFNTLFWPLGLLGLSTTCLLILWLYDRCRVWGDGNIVIA</sequence>
<dbReference type="GO" id="GO:0005513">
    <property type="term" value="P:detection of calcium ion"/>
    <property type="evidence" value="ECO:0007669"/>
    <property type="project" value="TreeGrafter"/>
</dbReference>
<keyword evidence="7" id="KW-0325">Glycoprotein</keyword>
<proteinExistence type="predicted"/>
<dbReference type="OrthoDB" id="6241708at2759"/>
<name>A0A504Z4N0_FASGI</name>
<keyword evidence="3 9" id="KW-0812">Transmembrane</keyword>
<dbReference type="PANTHER" id="PTHR10258:SF8">
    <property type="entry name" value="CALCIUM-ACTIVATED POTASSIUM CHANNEL BK ALPHA SUBUNIT DOMAIN-CONTAINING PROTEIN"/>
    <property type="match status" value="1"/>
</dbReference>
<evidence type="ECO:0000256" key="7">
    <source>
        <dbReference type="ARBA" id="ARBA00023180"/>
    </source>
</evidence>
<evidence type="ECO:0000313" key="11">
    <source>
        <dbReference type="Proteomes" id="UP000316759"/>
    </source>
</evidence>